<proteinExistence type="inferred from homology"/>
<dbReference type="PANTHER" id="PTHR46332:SF5">
    <property type="entry name" value="ASPARTATE BETA-HYDROXYLASE DOMAIN CONTAINING 2"/>
    <property type="match status" value="1"/>
</dbReference>
<dbReference type="Gene3D" id="2.60.120.330">
    <property type="entry name" value="B-lactam Antibiotic, Isopenicillin N Synthase, Chain"/>
    <property type="match status" value="1"/>
</dbReference>
<protein>
    <submittedName>
        <fullName evidence="7">Aspartate beta-hydroxylase domain-containing protein 2</fullName>
    </submittedName>
</protein>
<dbReference type="SUPFAM" id="SSF51197">
    <property type="entry name" value="Clavaminate synthase-like"/>
    <property type="match status" value="1"/>
</dbReference>
<reference evidence="7 8" key="1">
    <citation type="submission" date="2016-02" db="EMBL/GenBank/DDBJ databases">
        <title>Genome analysis of coral dinoflagellate symbionts highlights evolutionary adaptations to a symbiotic lifestyle.</title>
        <authorList>
            <person name="Aranda M."/>
            <person name="Li Y."/>
            <person name="Liew Y.J."/>
            <person name="Baumgarten S."/>
            <person name="Simakov O."/>
            <person name="Wilson M."/>
            <person name="Piel J."/>
            <person name="Ashoor H."/>
            <person name="Bougouffa S."/>
            <person name="Bajic V.B."/>
            <person name="Ryu T."/>
            <person name="Ravasi T."/>
            <person name="Bayer T."/>
            <person name="Micklem G."/>
            <person name="Kim H."/>
            <person name="Bhak J."/>
            <person name="Lajeunesse T.C."/>
            <person name="Voolstra C.R."/>
        </authorList>
    </citation>
    <scope>NUCLEOTIDE SEQUENCE [LARGE SCALE GENOMIC DNA]</scope>
    <source>
        <strain evidence="7 8">CCMP2467</strain>
    </source>
</reference>
<dbReference type="EMBL" id="LSRX01000961">
    <property type="protein sequence ID" value="OLP85703.1"/>
    <property type="molecule type" value="Genomic_DNA"/>
</dbReference>
<dbReference type="Pfam" id="PF05118">
    <property type="entry name" value="Asp_Arg_Hydrox"/>
    <property type="match status" value="1"/>
</dbReference>
<dbReference type="OrthoDB" id="438122at2759"/>
<feature type="transmembrane region" description="Helical" evidence="5">
    <location>
        <begin position="531"/>
        <end position="551"/>
    </location>
</feature>
<evidence type="ECO:0000256" key="4">
    <source>
        <dbReference type="SAM" id="MobiDB-lite"/>
    </source>
</evidence>
<dbReference type="InterPro" id="IPR007803">
    <property type="entry name" value="Asp/Arg/Pro-Hydrxlase"/>
</dbReference>
<keyword evidence="5" id="KW-1133">Transmembrane helix</keyword>
<feature type="domain" description="Aspartyl/asparaginy/proline hydroxylase" evidence="6">
    <location>
        <begin position="127"/>
        <end position="273"/>
    </location>
</feature>
<dbReference type="Proteomes" id="UP000186817">
    <property type="component" value="Unassembled WGS sequence"/>
</dbReference>
<comment type="similarity">
    <text evidence="1">Belongs to the aspartyl/asparaginyl beta-hydroxylase family.</text>
</comment>
<gene>
    <name evidence="7" type="primary">ASPHD2</name>
    <name evidence="7" type="ORF">AK812_SmicGene33276</name>
</gene>
<dbReference type="PANTHER" id="PTHR46332">
    <property type="entry name" value="ASPARTATE BETA-HYDROXYLASE DOMAIN-CONTAINING PROTEIN 2"/>
    <property type="match status" value="1"/>
</dbReference>
<evidence type="ECO:0000259" key="6">
    <source>
        <dbReference type="Pfam" id="PF05118"/>
    </source>
</evidence>
<sequence>MNPHQVDGCDSVTRPQRPQSLPGRRCAHGVPHRTGAEAFRETQVVKRELNDRQQQFWEMLEEDFEEDVVPEFGRENLLRIYEFIKYCKYEKEIPELPEMQEIDPEFFPGLTAQPWWGNFAGRPRMRVQGELADLLEDNEEYLISDSVQNDVMGGGWSGFRLRRLGAWLSRNCELFPKTVQLLKQSDVPLAMRGVIIARQAPETGVQPHSDGRNFFLTAHFGLSVPPDCSITVGGEERPWKEDDCIILDTSFLHSTKNESDEDRFVLVVDFWHPDLTVPEREALEWIYDFRNKFEQGKIKYVPKLPDGFWETLYVYSAWGGAYTEENVQKQPIGPALLLLFPLALLLFSGYPWRLPTWQLLSSRASLDALVVPGVWSDESILEVEEQIAKLIRQNAEDPARLRKDARTAIRSLGEASFWEEEAIGILPVDQWPLALAILKEAKENASTWDVEALLRLLLQGSTVQGSPNLRLKCCFGSSKILQFSTPPAPRMVGVEAMNLCSTAGQRDRADGCLRVAECESKGTNSFFITRFIVSTIIVIVVIIIIIIFIFICAKNKKLRLSLLPNVCTFNTAMNTYFADGRWQDMWDAFLMPDIASYNTAIYACSDTRRGGLTLFSFPPARQRYAMLGFVLESGSNRTSHFTDHLWGGKIFVIMVQAVFFTAGTRASKWEQSLVLFTDMAGHKTWPDTTTFNEVISSCGKGLQWRRVLGLLMHMERDQVDRNGLTSSAGPRQLLLVEAVGTKRPMFSTTKVQFAHFDRLYPWDDASTNWKISSSKGLPTLMPPGGIQQEMDGRGGQQWQRILQTLQDADRGGVEIDAGLVGVARGSDLRGFLWDGPSGDWDA</sequence>
<keyword evidence="5" id="KW-0812">Transmembrane</keyword>
<dbReference type="InterPro" id="IPR051821">
    <property type="entry name" value="Asp/Asn_beta-hydroxylase"/>
</dbReference>
<name>A0A1Q9CS01_SYMMI</name>
<dbReference type="GO" id="GO:0016020">
    <property type="term" value="C:membrane"/>
    <property type="evidence" value="ECO:0007669"/>
    <property type="project" value="TreeGrafter"/>
</dbReference>
<accession>A0A1Q9CS01</accession>
<evidence type="ECO:0000256" key="2">
    <source>
        <dbReference type="ARBA" id="ARBA00022964"/>
    </source>
</evidence>
<feature type="region of interest" description="Disordered" evidence="4">
    <location>
        <begin position="1"/>
        <end position="29"/>
    </location>
</feature>
<evidence type="ECO:0000256" key="1">
    <source>
        <dbReference type="ARBA" id="ARBA00007730"/>
    </source>
</evidence>
<keyword evidence="5" id="KW-0472">Membrane</keyword>
<keyword evidence="2" id="KW-0223">Dioxygenase</keyword>
<evidence type="ECO:0000256" key="5">
    <source>
        <dbReference type="SAM" id="Phobius"/>
    </source>
</evidence>
<organism evidence="7 8">
    <name type="scientific">Symbiodinium microadriaticum</name>
    <name type="common">Dinoflagellate</name>
    <name type="synonym">Zooxanthella microadriatica</name>
    <dbReference type="NCBI Taxonomy" id="2951"/>
    <lineage>
        <taxon>Eukaryota</taxon>
        <taxon>Sar</taxon>
        <taxon>Alveolata</taxon>
        <taxon>Dinophyceae</taxon>
        <taxon>Suessiales</taxon>
        <taxon>Symbiodiniaceae</taxon>
        <taxon>Symbiodinium</taxon>
    </lineage>
</organism>
<comment type="caution">
    <text evidence="7">The sequence shown here is derived from an EMBL/GenBank/DDBJ whole genome shotgun (WGS) entry which is preliminary data.</text>
</comment>
<keyword evidence="8" id="KW-1185">Reference proteome</keyword>
<dbReference type="InterPro" id="IPR027443">
    <property type="entry name" value="IPNS-like_sf"/>
</dbReference>
<dbReference type="AlphaFoldDB" id="A0A1Q9CS01"/>
<dbReference type="GO" id="GO:0051213">
    <property type="term" value="F:dioxygenase activity"/>
    <property type="evidence" value="ECO:0007669"/>
    <property type="project" value="UniProtKB-KW"/>
</dbReference>
<evidence type="ECO:0000313" key="7">
    <source>
        <dbReference type="EMBL" id="OLP85703.1"/>
    </source>
</evidence>
<keyword evidence="3" id="KW-0560">Oxidoreductase</keyword>
<evidence type="ECO:0000256" key="3">
    <source>
        <dbReference type="ARBA" id="ARBA00023002"/>
    </source>
</evidence>
<evidence type="ECO:0000313" key="8">
    <source>
        <dbReference type="Proteomes" id="UP000186817"/>
    </source>
</evidence>